<comment type="caution">
    <text evidence="2">The sequence shown here is derived from an EMBL/GenBank/DDBJ whole genome shotgun (WGS) entry which is preliminary data.</text>
</comment>
<feature type="transmembrane region" description="Helical" evidence="1">
    <location>
        <begin position="136"/>
        <end position="159"/>
    </location>
</feature>
<dbReference type="PANTHER" id="PTHR30188">
    <property type="entry name" value="ABC TRANSPORTER PERMEASE PROTEIN-RELATED"/>
    <property type="match status" value="1"/>
</dbReference>
<dbReference type="GO" id="GO:0043190">
    <property type="term" value="C:ATP-binding cassette (ABC) transporter complex"/>
    <property type="evidence" value="ECO:0007669"/>
    <property type="project" value="InterPro"/>
</dbReference>
<sequence length="250" mass="27483">MLKKFFTAIGEYIILLGKSLQKPQKMRVFWKLFMREINDLGVNSFGLVIFTSIFVGAVVAIQMYNNFDSSSFPIPPSFVGYATKAVLVLEFSPTIISLILAGKVGSYIASSIGTMRVSEQIDALDIMGVNSPNFLILPKIFACVIFNPILIAISIVFGIGGGHLAGMLTGNWTENDYIVGIQMYMPNLFVYYAFVKTTVFAFIIATVPSYFGYNVKGGSLEVGRASTQAVVWTMVFIIISELILTQLILS</sequence>
<proteinExistence type="predicted"/>
<feature type="transmembrane region" description="Helical" evidence="1">
    <location>
        <begin position="45"/>
        <end position="64"/>
    </location>
</feature>
<dbReference type="Proteomes" id="UP000028703">
    <property type="component" value="Unassembled WGS sequence"/>
</dbReference>
<evidence type="ECO:0000313" key="3">
    <source>
        <dbReference type="Proteomes" id="UP000028703"/>
    </source>
</evidence>
<dbReference type="OrthoDB" id="9810518at2"/>
<dbReference type="eggNOG" id="COG0767">
    <property type="taxonomic scope" value="Bacteria"/>
</dbReference>
<feature type="transmembrane region" description="Helical" evidence="1">
    <location>
        <begin position="85"/>
        <end position="109"/>
    </location>
</feature>
<dbReference type="InterPro" id="IPR030802">
    <property type="entry name" value="Permease_MalE"/>
</dbReference>
<dbReference type="GO" id="GO:0005548">
    <property type="term" value="F:phospholipid transporter activity"/>
    <property type="evidence" value="ECO:0007669"/>
    <property type="project" value="TreeGrafter"/>
</dbReference>
<keyword evidence="1" id="KW-0472">Membrane</keyword>
<keyword evidence="1" id="KW-0812">Transmembrane</keyword>
<feature type="transmembrane region" description="Helical" evidence="1">
    <location>
        <begin position="231"/>
        <end position="249"/>
    </location>
</feature>
<keyword evidence="3" id="KW-1185">Reference proteome</keyword>
<name>A0A085ZYE9_9FLAO</name>
<dbReference type="PANTHER" id="PTHR30188:SF4">
    <property type="entry name" value="PROTEIN TRIGALACTOSYLDIACYLGLYCEROL 1, CHLOROPLASTIC"/>
    <property type="match status" value="1"/>
</dbReference>
<dbReference type="AlphaFoldDB" id="A0A085ZYE9"/>
<accession>A0A085ZYE9</accession>
<organism evidence="2 3">
    <name type="scientific">Chryseobacterium luteum</name>
    <dbReference type="NCBI Taxonomy" id="421531"/>
    <lineage>
        <taxon>Bacteria</taxon>
        <taxon>Pseudomonadati</taxon>
        <taxon>Bacteroidota</taxon>
        <taxon>Flavobacteriia</taxon>
        <taxon>Flavobacteriales</taxon>
        <taxon>Weeksellaceae</taxon>
        <taxon>Chryseobacterium group</taxon>
        <taxon>Chryseobacterium</taxon>
    </lineage>
</organism>
<dbReference type="EMBL" id="JPRO01000001">
    <property type="protein sequence ID" value="KFF09463.1"/>
    <property type="molecule type" value="Genomic_DNA"/>
</dbReference>
<evidence type="ECO:0000256" key="1">
    <source>
        <dbReference type="SAM" id="Phobius"/>
    </source>
</evidence>
<dbReference type="STRING" id="421531.IX38_02935"/>
<dbReference type="Pfam" id="PF02405">
    <property type="entry name" value="MlaE"/>
    <property type="match status" value="1"/>
</dbReference>
<evidence type="ECO:0000313" key="2">
    <source>
        <dbReference type="EMBL" id="KFF09463.1"/>
    </source>
</evidence>
<feature type="transmembrane region" description="Helical" evidence="1">
    <location>
        <begin position="189"/>
        <end position="211"/>
    </location>
</feature>
<reference evidence="2 3" key="1">
    <citation type="submission" date="2014-07" db="EMBL/GenBank/DDBJ databases">
        <title>Genome of Chryseobacterium luteum DSM 18605.</title>
        <authorList>
            <person name="Stropko S.J."/>
            <person name="Pipes S.E."/>
            <person name="Newman J.D."/>
        </authorList>
    </citation>
    <scope>NUCLEOTIDE SEQUENCE [LARGE SCALE GENOMIC DNA]</scope>
    <source>
        <strain evidence="2 3">DSM 18605</strain>
    </source>
</reference>
<keyword evidence="1" id="KW-1133">Transmembrane helix</keyword>
<gene>
    <name evidence="2" type="ORF">IX38_02935</name>
</gene>
<dbReference type="RefSeq" id="WP_034701314.1">
    <property type="nucleotide sequence ID" value="NZ_JPRO01000001.1"/>
</dbReference>
<protein>
    <submittedName>
        <fullName evidence="2">ABC transporter permease</fullName>
    </submittedName>
</protein>